<comment type="caution">
    <text evidence="7">The sequence shown here is derived from an EMBL/GenBank/DDBJ whole genome shotgun (WGS) entry which is preliminary data.</text>
</comment>
<dbReference type="Gene3D" id="1.20.1250.20">
    <property type="entry name" value="MFS general substrate transporter like domains"/>
    <property type="match status" value="2"/>
</dbReference>
<feature type="transmembrane region" description="Helical" evidence="5">
    <location>
        <begin position="406"/>
        <end position="428"/>
    </location>
</feature>
<feature type="transmembrane region" description="Helical" evidence="5">
    <location>
        <begin position="20"/>
        <end position="40"/>
    </location>
</feature>
<protein>
    <submittedName>
        <fullName evidence="7">MFS transporter</fullName>
    </submittedName>
</protein>
<feature type="transmembrane region" description="Helical" evidence="5">
    <location>
        <begin position="153"/>
        <end position="174"/>
    </location>
</feature>
<keyword evidence="8" id="KW-1185">Reference proteome</keyword>
<feature type="transmembrane region" description="Helical" evidence="5">
    <location>
        <begin position="300"/>
        <end position="318"/>
    </location>
</feature>
<evidence type="ECO:0000256" key="5">
    <source>
        <dbReference type="SAM" id="Phobius"/>
    </source>
</evidence>
<dbReference type="Proteomes" id="UP000662572">
    <property type="component" value="Unassembled WGS sequence"/>
</dbReference>
<feature type="transmembrane region" description="Helical" evidence="5">
    <location>
        <begin position="272"/>
        <end position="291"/>
    </location>
</feature>
<feature type="transmembrane region" description="Helical" evidence="5">
    <location>
        <begin position="324"/>
        <end position="343"/>
    </location>
</feature>
<dbReference type="PANTHER" id="PTHR11328">
    <property type="entry name" value="MAJOR FACILITATOR SUPERFAMILY DOMAIN-CONTAINING PROTEIN"/>
    <property type="match status" value="1"/>
</dbReference>
<evidence type="ECO:0000256" key="4">
    <source>
        <dbReference type="ARBA" id="ARBA00023136"/>
    </source>
</evidence>
<evidence type="ECO:0000313" key="7">
    <source>
        <dbReference type="EMBL" id="GGZ37846.1"/>
    </source>
</evidence>
<feature type="transmembrane region" description="Helical" evidence="5">
    <location>
        <begin position="89"/>
        <end position="109"/>
    </location>
</feature>
<feature type="domain" description="Major facilitator superfamily (MFS) profile" evidence="6">
    <location>
        <begin position="233"/>
        <end position="461"/>
    </location>
</feature>
<feature type="transmembrane region" description="Helical" evidence="5">
    <location>
        <begin position="237"/>
        <end position="260"/>
    </location>
</feature>
<feature type="transmembrane region" description="Helical" evidence="5">
    <location>
        <begin position="52"/>
        <end position="77"/>
    </location>
</feature>
<dbReference type="InterPro" id="IPR020846">
    <property type="entry name" value="MFS_dom"/>
</dbReference>
<reference evidence="7" key="2">
    <citation type="submission" date="2020-09" db="EMBL/GenBank/DDBJ databases">
        <authorList>
            <person name="Sun Q."/>
            <person name="Kim S."/>
        </authorList>
    </citation>
    <scope>NUCLEOTIDE SEQUENCE</scope>
    <source>
        <strain evidence="7">KCTC 32296</strain>
    </source>
</reference>
<dbReference type="EMBL" id="BMZB01000003">
    <property type="protein sequence ID" value="GGZ37846.1"/>
    <property type="molecule type" value="Genomic_DNA"/>
</dbReference>
<dbReference type="GO" id="GO:0008643">
    <property type="term" value="P:carbohydrate transport"/>
    <property type="evidence" value="ECO:0007669"/>
    <property type="project" value="InterPro"/>
</dbReference>
<sequence>MSKSINPTQSSSQVNMAQLLAFVGPCLPFAALGLPLAVILSEYYASEIGLSLGTVGLIFMSVRLVDIFVDPVVGWAMDKTRTRFGRFKVWMAICLPILFVSTGFIFLAPTGASPAYLWVWLLVIYIGFSIAALSQSSWGSVLSTDYDERTKIFAWWQMANIVGIIAVLLIPVIVQSVLHGTYRQAVQYMGLFIMVLLPIMIGIALWKVPETQSDAPLHNVRISDYFRMLKRPNVIRVLLADLWLGLAPGIMGALFFFYFMQTKGLTREQCSISMFLYFVAGLVGAPLWTWASKKYNKHRTLIVSALIFAAVYALLAFLPAGNFLLAAFLVFLAGIPYAASLLLTRALMADIGDEVLAESGQDHKGALMSILSATTKLGYAFSVLTMSALAALGFDNKAAYNTPEALMWVQIFFIGLPVVFLLLGAWAMKSYDLTPERFAKIQAMLADKGLIRHAPSQSPGH</sequence>
<dbReference type="AlphaFoldDB" id="A0A918UVR9"/>
<reference evidence="7" key="1">
    <citation type="journal article" date="2014" name="Int. J. Syst. Evol. Microbiol.">
        <title>Complete genome sequence of Corynebacterium casei LMG S-19264T (=DSM 44701T), isolated from a smear-ripened cheese.</title>
        <authorList>
            <consortium name="US DOE Joint Genome Institute (JGI-PGF)"/>
            <person name="Walter F."/>
            <person name="Albersmeier A."/>
            <person name="Kalinowski J."/>
            <person name="Ruckert C."/>
        </authorList>
    </citation>
    <scope>NUCLEOTIDE SEQUENCE</scope>
    <source>
        <strain evidence="7">KCTC 32296</strain>
    </source>
</reference>
<feature type="transmembrane region" description="Helical" evidence="5">
    <location>
        <begin position="115"/>
        <end position="133"/>
    </location>
</feature>
<dbReference type="InterPro" id="IPR039672">
    <property type="entry name" value="MFS_2"/>
</dbReference>
<dbReference type="GO" id="GO:0005886">
    <property type="term" value="C:plasma membrane"/>
    <property type="evidence" value="ECO:0007669"/>
    <property type="project" value="TreeGrafter"/>
</dbReference>
<gene>
    <name evidence="7" type="ORF">GCM10011273_25420</name>
</gene>
<organism evidence="7 8">
    <name type="scientific">Asticcacaulis endophyticus</name>
    <dbReference type="NCBI Taxonomy" id="1395890"/>
    <lineage>
        <taxon>Bacteria</taxon>
        <taxon>Pseudomonadati</taxon>
        <taxon>Pseudomonadota</taxon>
        <taxon>Alphaproteobacteria</taxon>
        <taxon>Caulobacterales</taxon>
        <taxon>Caulobacteraceae</taxon>
        <taxon>Asticcacaulis</taxon>
    </lineage>
</organism>
<feature type="transmembrane region" description="Helical" evidence="5">
    <location>
        <begin position="377"/>
        <end position="394"/>
    </location>
</feature>
<dbReference type="PROSITE" id="PS50850">
    <property type="entry name" value="MFS"/>
    <property type="match status" value="1"/>
</dbReference>
<keyword evidence="2 5" id="KW-0812">Transmembrane</keyword>
<evidence type="ECO:0000313" key="8">
    <source>
        <dbReference type="Proteomes" id="UP000662572"/>
    </source>
</evidence>
<dbReference type="GO" id="GO:0015293">
    <property type="term" value="F:symporter activity"/>
    <property type="evidence" value="ECO:0007669"/>
    <property type="project" value="InterPro"/>
</dbReference>
<proteinExistence type="inferred from homology"/>
<evidence type="ECO:0000259" key="6">
    <source>
        <dbReference type="PROSITE" id="PS50850"/>
    </source>
</evidence>
<comment type="similarity">
    <text evidence="1">Belongs to the sodium:galactoside symporter (TC 2.A.2) family.</text>
</comment>
<evidence type="ECO:0000256" key="1">
    <source>
        <dbReference type="ARBA" id="ARBA00009617"/>
    </source>
</evidence>
<keyword evidence="4 5" id="KW-0472">Membrane</keyword>
<accession>A0A918UVR9</accession>
<keyword evidence="3 5" id="KW-1133">Transmembrane helix</keyword>
<feature type="transmembrane region" description="Helical" evidence="5">
    <location>
        <begin position="186"/>
        <end position="206"/>
    </location>
</feature>
<dbReference type="Pfam" id="PF13347">
    <property type="entry name" value="MFS_2"/>
    <property type="match status" value="1"/>
</dbReference>
<evidence type="ECO:0000256" key="2">
    <source>
        <dbReference type="ARBA" id="ARBA00022692"/>
    </source>
</evidence>
<evidence type="ECO:0000256" key="3">
    <source>
        <dbReference type="ARBA" id="ARBA00022989"/>
    </source>
</evidence>
<dbReference type="SUPFAM" id="SSF103473">
    <property type="entry name" value="MFS general substrate transporter"/>
    <property type="match status" value="1"/>
</dbReference>
<dbReference type="PANTHER" id="PTHR11328:SF24">
    <property type="entry name" value="MAJOR FACILITATOR SUPERFAMILY (MFS) PROFILE DOMAIN-CONTAINING PROTEIN"/>
    <property type="match status" value="1"/>
</dbReference>
<name>A0A918UVR9_9CAUL</name>
<dbReference type="InterPro" id="IPR036259">
    <property type="entry name" value="MFS_trans_sf"/>
</dbReference>